<dbReference type="SFLD" id="SFLDS00029">
    <property type="entry name" value="Radical_SAM"/>
    <property type="match status" value="1"/>
</dbReference>
<dbReference type="GO" id="GO:0051537">
    <property type="term" value="F:2 iron, 2 sulfur cluster binding"/>
    <property type="evidence" value="ECO:0007669"/>
    <property type="project" value="UniProtKB-KW"/>
</dbReference>
<keyword evidence="8 13" id="KW-0479">Metal-binding</keyword>
<dbReference type="InterPro" id="IPR024177">
    <property type="entry name" value="Biotin_synthase"/>
</dbReference>
<dbReference type="InterPro" id="IPR006638">
    <property type="entry name" value="Elp3/MiaA/NifB-like_rSAM"/>
</dbReference>
<dbReference type="HAMAP" id="MF_01694">
    <property type="entry name" value="BioB"/>
    <property type="match status" value="1"/>
</dbReference>
<dbReference type="GO" id="GO:0009102">
    <property type="term" value="P:biotin biosynthetic process"/>
    <property type="evidence" value="ECO:0007669"/>
    <property type="project" value="UniProtKB-UniRule"/>
</dbReference>
<proteinExistence type="inferred from homology"/>
<evidence type="ECO:0000256" key="7">
    <source>
        <dbReference type="ARBA" id="ARBA00022714"/>
    </source>
</evidence>
<dbReference type="STRING" id="926567.TheveDRAFT_1546"/>
<dbReference type="InterPro" id="IPR002684">
    <property type="entry name" value="Biotin_synth/BioAB"/>
</dbReference>
<gene>
    <name evidence="13" type="primary">bioB</name>
    <name evidence="16" type="ORF">TheveDRAFT_1546</name>
</gene>
<evidence type="ECO:0000259" key="15">
    <source>
        <dbReference type="PROSITE" id="PS51918"/>
    </source>
</evidence>
<dbReference type="Pfam" id="PF04055">
    <property type="entry name" value="Radical_SAM"/>
    <property type="match status" value="1"/>
</dbReference>
<reference evidence="16 17" key="1">
    <citation type="submission" date="2011-10" db="EMBL/GenBank/DDBJ databases">
        <title>The Noncontiguous Finished genome of Thermanaerovibrio velox DSM 12556.</title>
        <authorList>
            <consortium name="US DOE Joint Genome Institute (JGI-PGF)"/>
            <person name="Lucas S."/>
            <person name="Copeland A."/>
            <person name="Lapidus A."/>
            <person name="Glavina del Rio T."/>
            <person name="Dalin E."/>
            <person name="Tice H."/>
            <person name="Bruce D."/>
            <person name="Goodwin L."/>
            <person name="Pitluck S."/>
            <person name="Peters L."/>
            <person name="Mikhailova N."/>
            <person name="Teshima H."/>
            <person name="Kyrpides N."/>
            <person name="Mavromatis K."/>
            <person name="Ivanova N."/>
            <person name="Markowitz V."/>
            <person name="Cheng J.-F."/>
            <person name="Hugenholtz P."/>
            <person name="Woyke T."/>
            <person name="Wu D."/>
            <person name="Spring S."/>
            <person name="Brambilla E.-M."/>
            <person name="Klenk H.-P."/>
            <person name="Eisen J.A."/>
        </authorList>
    </citation>
    <scope>NUCLEOTIDE SEQUENCE [LARGE SCALE GENOMIC DNA]</scope>
    <source>
        <strain evidence="16 17">DSM 12556</strain>
    </source>
</reference>
<protein>
    <recommendedName>
        <fullName evidence="3 13">Biotin synthase</fullName>
        <ecNumber evidence="3 13">2.8.1.6</ecNumber>
    </recommendedName>
</protein>
<dbReference type="eggNOG" id="COG0502">
    <property type="taxonomic scope" value="Bacteria"/>
</dbReference>
<evidence type="ECO:0000256" key="2">
    <source>
        <dbReference type="ARBA" id="ARBA00010765"/>
    </source>
</evidence>
<comment type="cofactor">
    <cofactor evidence="14">
        <name>[2Fe-2S] cluster</name>
        <dbReference type="ChEBI" id="CHEBI:190135"/>
    </cofactor>
    <text evidence="14">Binds 1 [2Fe-2S] cluster. The cluster is coordinated with 3 cysteines and 1 arginine.</text>
</comment>
<keyword evidence="4 13" id="KW-0004">4Fe-4S</keyword>
<comment type="pathway">
    <text evidence="1 13">Cofactor biosynthesis; biotin biosynthesis; biotin from 7,8-diaminononanoate: step 2/2.</text>
</comment>
<evidence type="ECO:0000256" key="11">
    <source>
        <dbReference type="ARBA" id="ARBA00023014"/>
    </source>
</evidence>
<comment type="subunit">
    <text evidence="13">Homodimer.</text>
</comment>
<dbReference type="Proteomes" id="UP000005730">
    <property type="component" value="Chromosome"/>
</dbReference>
<keyword evidence="6 13" id="KW-0949">S-adenosyl-L-methionine</keyword>
<evidence type="ECO:0000256" key="9">
    <source>
        <dbReference type="ARBA" id="ARBA00022756"/>
    </source>
</evidence>
<feature type="binding site" evidence="13 14">
    <location>
        <position position="269"/>
    </location>
    <ligand>
        <name>[2Fe-2S] cluster</name>
        <dbReference type="ChEBI" id="CHEBI:190135"/>
    </ligand>
</feature>
<dbReference type="SFLD" id="SFLDG01060">
    <property type="entry name" value="BATS_domain_containing"/>
    <property type="match status" value="1"/>
</dbReference>
<evidence type="ECO:0000313" key="17">
    <source>
        <dbReference type="Proteomes" id="UP000005730"/>
    </source>
</evidence>
<dbReference type="AlphaFoldDB" id="H0UPV5"/>
<dbReference type="Pfam" id="PF06968">
    <property type="entry name" value="BATS"/>
    <property type="match status" value="1"/>
</dbReference>
<dbReference type="PANTHER" id="PTHR22976:SF2">
    <property type="entry name" value="BIOTIN SYNTHASE, MITOCHONDRIAL"/>
    <property type="match status" value="1"/>
</dbReference>
<evidence type="ECO:0000256" key="13">
    <source>
        <dbReference type="HAMAP-Rule" id="MF_01694"/>
    </source>
</evidence>
<dbReference type="PIRSF" id="PIRSF001619">
    <property type="entry name" value="Biotin_synth"/>
    <property type="match status" value="1"/>
</dbReference>
<dbReference type="GO" id="GO:0051539">
    <property type="term" value="F:4 iron, 4 sulfur cluster binding"/>
    <property type="evidence" value="ECO:0007669"/>
    <property type="project" value="UniProtKB-KW"/>
</dbReference>
<dbReference type="InterPro" id="IPR010722">
    <property type="entry name" value="BATS_dom"/>
</dbReference>
<dbReference type="NCBIfam" id="TIGR00433">
    <property type="entry name" value="bioB"/>
    <property type="match status" value="1"/>
</dbReference>
<dbReference type="Gene3D" id="3.20.20.70">
    <property type="entry name" value="Aldolase class I"/>
    <property type="match status" value="1"/>
</dbReference>
<comment type="cofactor">
    <cofactor evidence="13">
        <name>[2Fe-2S] cluster</name>
        <dbReference type="ChEBI" id="CHEBI:190135"/>
    </cofactor>
    <text evidence="13">Binds 1 [2Fe-2S] cluster. The cluster is coordinated with 3 cysteines and 1 arginine.</text>
</comment>
<sequence>MSLPLALARRVLNGGSLSPEEGLSLFSAPLEELMEGSAVIREALLPAGIELCAICSVHTGSCSEDCGFCAQSTRGPVGTQMPGGSVMEDQEVLSMAQRAASFKVSRFSLVSSGFKAPKRVLGMAVRLAPAIRGMGLSPCVSLGFLSREELKALRDAGVERIHCNLEASPSFFPSICSTHRWSRKLEFIREAAAMGFEVCSGGIMGMGESHEDLVSLGLWSSKLGAVSFPLNVLSPIKGTPMEGRPVTSGEEFLRFSCVLRYLIPTGRIRLAGGRPLIRPFDRTALSGPVDSLMTGDYLTTQGMSFEDDAAMLGELGLKPLGRII</sequence>
<dbReference type="InterPro" id="IPR013785">
    <property type="entry name" value="Aldolase_TIM"/>
</dbReference>
<evidence type="ECO:0000256" key="14">
    <source>
        <dbReference type="PIRSR" id="PIRSR001619-1"/>
    </source>
</evidence>
<feature type="binding site" evidence="13 14">
    <location>
        <position position="199"/>
    </location>
    <ligand>
        <name>[2Fe-2S] cluster</name>
        <dbReference type="ChEBI" id="CHEBI:190135"/>
    </ligand>
</feature>
<feature type="binding site" evidence="13 14">
    <location>
        <position position="69"/>
    </location>
    <ligand>
        <name>[4Fe-4S] cluster</name>
        <dbReference type="ChEBI" id="CHEBI:49883"/>
        <note>4Fe-4S-S-AdoMet</note>
    </ligand>
</feature>
<evidence type="ECO:0000256" key="8">
    <source>
        <dbReference type="ARBA" id="ARBA00022723"/>
    </source>
</evidence>
<dbReference type="EC" id="2.8.1.6" evidence="3 13"/>
<comment type="similarity">
    <text evidence="2 13">Belongs to the radical SAM superfamily. Biotin synthase family.</text>
</comment>
<feature type="binding site" evidence="13 14">
    <location>
        <position position="108"/>
    </location>
    <ligand>
        <name>[2Fe-2S] cluster</name>
        <dbReference type="ChEBI" id="CHEBI:190135"/>
    </ligand>
</feature>
<dbReference type="SUPFAM" id="SSF102114">
    <property type="entry name" value="Radical SAM enzymes"/>
    <property type="match status" value="1"/>
</dbReference>
<dbReference type="GO" id="GO:0004076">
    <property type="term" value="F:biotin synthase activity"/>
    <property type="evidence" value="ECO:0007669"/>
    <property type="project" value="UniProtKB-UniRule"/>
</dbReference>
<dbReference type="SMART" id="SM00729">
    <property type="entry name" value="Elp3"/>
    <property type="match status" value="1"/>
</dbReference>
<dbReference type="InterPro" id="IPR007197">
    <property type="entry name" value="rSAM"/>
</dbReference>
<feature type="binding site" evidence="13 14">
    <location>
        <position position="139"/>
    </location>
    <ligand>
        <name>[2Fe-2S] cluster</name>
        <dbReference type="ChEBI" id="CHEBI:190135"/>
    </ligand>
</feature>
<dbReference type="HOGENOM" id="CLU_2511635_0_0_0"/>
<evidence type="ECO:0000256" key="1">
    <source>
        <dbReference type="ARBA" id="ARBA00004942"/>
    </source>
</evidence>
<dbReference type="PANTHER" id="PTHR22976">
    <property type="entry name" value="BIOTIN SYNTHASE"/>
    <property type="match status" value="1"/>
</dbReference>
<keyword evidence="5 13" id="KW-0808">Transferase</keyword>
<keyword evidence="7 13" id="KW-0001">2Fe-2S</keyword>
<keyword evidence="17" id="KW-1185">Reference proteome</keyword>
<evidence type="ECO:0000313" key="16">
    <source>
        <dbReference type="EMBL" id="EHM10664.1"/>
    </source>
</evidence>
<name>H0UPV5_9BACT</name>
<keyword evidence="10 13" id="KW-0408">Iron</keyword>
<feature type="binding site" evidence="13 14">
    <location>
        <position position="62"/>
    </location>
    <ligand>
        <name>[4Fe-4S] cluster</name>
        <dbReference type="ChEBI" id="CHEBI:49883"/>
        <note>4Fe-4S-S-AdoMet</note>
    </ligand>
</feature>
<feature type="domain" description="Radical SAM core" evidence="15">
    <location>
        <begin position="47"/>
        <end position="274"/>
    </location>
</feature>
<dbReference type="GO" id="GO:0005506">
    <property type="term" value="F:iron ion binding"/>
    <property type="evidence" value="ECO:0007669"/>
    <property type="project" value="UniProtKB-UniRule"/>
</dbReference>
<comment type="function">
    <text evidence="13">Catalyzes the conversion of dethiobiotin (DTB) to biotin by the insertion of a sulfur atom into dethiobiotin via a radical-based mechanism.</text>
</comment>
<dbReference type="CDD" id="cd01335">
    <property type="entry name" value="Radical_SAM"/>
    <property type="match status" value="1"/>
</dbReference>
<comment type="cofactor">
    <cofactor evidence="13 14">
        <name>[4Fe-4S] cluster</name>
        <dbReference type="ChEBI" id="CHEBI:49883"/>
    </cofactor>
    <text evidence="13 14">Binds 1 [4Fe-4S] cluster. The cluster is coordinated with 3 cysteines and an exchangeable S-adenosyl-L-methionine.</text>
</comment>
<comment type="catalytic activity">
    <reaction evidence="12 13">
        <text>(4R,5S)-dethiobiotin + (sulfur carrier)-SH + 2 reduced [2Fe-2S]-[ferredoxin] + 2 S-adenosyl-L-methionine = (sulfur carrier)-H + biotin + 2 5'-deoxyadenosine + 2 L-methionine + 2 oxidized [2Fe-2S]-[ferredoxin]</text>
        <dbReference type="Rhea" id="RHEA:22060"/>
        <dbReference type="Rhea" id="RHEA-COMP:10000"/>
        <dbReference type="Rhea" id="RHEA-COMP:10001"/>
        <dbReference type="Rhea" id="RHEA-COMP:14737"/>
        <dbReference type="Rhea" id="RHEA-COMP:14739"/>
        <dbReference type="ChEBI" id="CHEBI:17319"/>
        <dbReference type="ChEBI" id="CHEBI:29917"/>
        <dbReference type="ChEBI" id="CHEBI:33737"/>
        <dbReference type="ChEBI" id="CHEBI:33738"/>
        <dbReference type="ChEBI" id="CHEBI:57586"/>
        <dbReference type="ChEBI" id="CHEBI:57844"/>
        <dbReference type="ChEBI" id="CHEBI:59789"/>
        <dbReference type="ChEBI" id="CHEBI:64428"/>
        <dbReference type="ChEBI" id="CHEBI:149473"/>
        <dbReference type="EC" id="2.8.1.6"/>
    </reaction>
</comment>
<evidence type="ECO:0000256" key="5">
    <source>
        <dbReference type="ARBA" id="ARBA00022679"/>
    </source>
</evidence>
<evidence type="ECO:0000256" key="3">
    <source>
        <dbReference type="ARBA" id="ARBA00012236"/>
    </source>
</evidence>
<evidence type="ECO:0000256" key="12">
    <source>
        <dbReference type="ARBA" id="ARBA00051157"/>
    </source>
</evidence>
<evidence type="ECO:0000256" key="10">
    <source>
        <dbReference type="ARBA" id="ARBA00023004"/>
    </source>
</evidence>
<dbReference type="SFLD" id="SFLDG01278">
    <property type="entry name" value="biotin_synthase_like"/>
    <property type="match status" value="1"/>
</dbReference>
<dbReference type="UniPathway" id="UPA00078">
    <property type="reaction ID" value="UER00162"/>
</dbReference>
<keyword evidence="11 13" id="KW-0411">Iron-sulfur</keyword>
<keyword evidence="9 13" id="KW-0093">Biotin biosynthesis</keyword>
<accession>H0UPV5</accession>
<dbReference type="SMART" id="SM00876">
    <property type="entry name" value="BATS"/>
    <property type="match status" value="1"/>
</dbReference>
<evidence type="ECO:0000256" key="6">
    <source>
        <dbReference type="ARBA" id="ARBA00022691"/>
    </source>
</evidence>
<dbReference type="InterPro" id="IPR058240">
    <property type="entry name" value="rSAM_sf"/>
</dbReference>
<dbReference type="PROSITE" id="PS51918">
    <property type="entry name" value="RADICAL_SAM"/>
    <property type="match status" value="1"/>
</dbReference>
<feature type="binding site" evidence="13 14">
    <location>
        <position position="66"/>
    </location>
    <ligand>
        <name>[4Fe-4S] cluster</name>
        <dbReference type="ChEBI" id="CHEBI:49883"/>
        <note>4Fe-4S-S-AdoMet</note>
    </ligand>
</feature>
<organism evidence="16 17">
    <name type="scientific">Thermanaerovibrio velox DSM 12556</name>
    <dbReference type="NCBI Taxonomy" id="926567"/>
    <lineage>
        <taxon>Bacteria</taxon>
        <taxon>Thermotogati</taxon>
        <taxon>Synergistota</taxon>
        <taxon>Synergistia</taxon>
        <taxon>Synergistales</taxon>
        <taxon>Synergistaceae</taxon>
        <taxon>Thermanaerovibrio</taxon>
    </lineage>
</organism>
<evidence type="ECO:0000256" key="4">
    <source>
        <dbReference type="ARBA" id="ARBA00022485"/>
    </source>
</evidence>
<dbReference type="EMBL" id="CM001377">
    <property type="protein sequence ID" value="EHM10664.1"/>
    <property type="molecule type" value="Genomic_DNA"/>
</dbReference>